<evidence type="ECO:0000313" key="3">
    <source>
        <dbReference type="Proteomes" id="UP001497516"/>
    </source>
</evidence>
<feature type="signal peptide" evidence="1">
    <location>
        <begin position="1"/>
        <end position="24"/>
    </location>
</feature>
<dbReference type="Proteomes" id="UP001497516">
    <property type="component" value="Chromosome 7"/>
</dbReference>
<dbReference type="InterPro" id="IPR011065">
    <property type="entry name" value="Kunitz_inhibitor_STI-like_sf"/>
</dbReference>
<dbReference type="PROSITE" id="PS00283">
    <property type="entry name" value="SOYBEAN_KUNITZ"/>
    <property type="match status" value="1"/>
</dbReference>
<feature type="chain" id="PRO_5043516930" evidence="1">
    <location>
        <begin position="25"/>
        <end position="223"/>
    </location>
</feature>
<evidence type="ECO:0000313" key="2">
    <source>
        <dbReference type="EMBL" id="CAL1404035.1"/>
    </source>
</evidence>
<proteinExistence type="predicted"/>
<dbReference type="SMART" id="SM00452">
    <property type="entry name" value="STI"/>
    <property type="match status" value="1"/>
</dbReference>
<name>A0AAV2G2R3_9ROSI</name>
<evidence type="ECO:0000256" key="1">
    <source>
        <dbReference type="SAM" id="SignalP"/>
    </source>
</evidence>
<dbReference type="GO" id="GO:0004866">
    <property type="term" value="F:endopeptidase inhibitor activity"/>
    <property type="evidence" value="ECO:0007669"/>
    <property type="project" value="InterPro"/>
</dbReference>
<dbReference type="AlphaFoldDB" id="A0AAV2G2R3"/>
<dbReference type="PANTHER" id="PTHR33107">
    <property type="entry name" value="KUNITZ TRYPSIN INHIBITOR 2"/>
    <property type="match status" value="1"/>
</dbReference>
<dbReference type="SUPFAM" id="SSF50386">
    <property type="entry name" value="STI-like"/>
    <property type="match status" value="1"/>
</dbReference>
<dbReference type="InterPro" id="IPR002160">
    <property type="entry name" value="Prot_inh_Kunz-lg"/>
</dbReference>
<accession>A0AAV2G2R3</accession>
<keyword evidence="1" id="KW-0732">Signal</keyword>
<organism evidence="2 3">
    <name type="scientific">Linum trigynum</name>
    <dbReference type="NCBI Taxonomy" id="586398"/>
    <lineage>
        <taxon>Eukaryota</taxon>
        <taxon>Viridiplantae</taxon>
        <taxon>Streptophyta</taxon>
        <taxon>Embryophyta</taxon>
        <taxon>Tracheophyta</taxon>
        <taxon>Spermatophyta</taxon>
        <taxon>Magnoliopsida</taxon>
        <taxon>eudicotyledons</taxon>
        <taxon>Gunneridae</taxon>
        <taxon>Pentapetalae</taxon>
        <taxon>rosids</taxon>
        <taxon>fabids</taxon>
        <taxon>Malpighiales</taxon>
        <taxon>Linaceae</taxon>
        <taxon>Linum</taxon>
    </lineage>
</organism>
<protein>
    <submittedName>
        <fullName evidence="2">Uncharacterized protein</fullName>
    </submittedName>
</protein>
<dbReference type="Gene3D" id="2.80.10.50">
    <property type="match status" value="1"/>
</dbReference>
<dbReference type="PANTHER" id="PTHR33107:SF5">
    <property type="entry name" value="KUNITZ TRYPSIN INHIBITOR 5"/>
    <property type="match status" value="1"/>
</dbReference>
<dbReference type="PRINTS" id="PR00291">
    <property type="entry name" value="KUNITZINHBTR"/>
</dbReference>
<sequence>MKRAGTSVILMMVLLSITLSSAFAARSLAETLATSSLTPLPVLDVNGKVVRSGANYYVLPAVSGEGGGVALASLTKDSESCPQTVVQDQDEISQGIQLTFGPVNTKSGYTVRTFTDLNVRFVADTPCEEGTVWKVDEYDDDVQQWFLGTGGVEGNPGPRTVKNWFKIWKYGSNYKLSYCPAVCKSCKVDCKDVGIYVDENGGRRLALVDKDGDPFVIKFVKAD</sequence>
<dbReference type="EMBL" id="OZ034820">
    <property type="protein sequence ID" value="CAL1404035.1"/>
    <property type="molecule type" value="Genomic_DNA"/>
</dbReference>
<gene>
    <name evidence="2" type="ORF">LTRI10_LOCUS43923</name>
</gene>
<dbReference type="Pfam" id="PF00197">
    <property type="entry name" value="Kunitz_legume"/>
    <property type="match status" value="1"/>
</dbReference>
<dbReference type="CDD" id="cd23375">
    <property type="entry name" value="beta-trefoil_STI_VvMLP-like"/>
    <property type="match status" value="1"/>
</dbReference>
<reference evidence="2 3" key="1">
    <citation type="submission" date="2024-04" db="EMBL/GenBank/DDBJ databases">
        <authorList>
            <person name="Fracassetti M."/>
        </authorList>
    </citation>
    <scope>NUCLEOTIDE SEQUENCE [LARGE SCALE GENOMIC DNA]</scope>
</reference>
<keyword evidence="3" id="KW-1185">Reference proteome</keyword>